<evidence type="ECO:0000313" key="3">
    <source>
        <dbReference type="EMBL" id="NYG36398.1"/>
    </source>
</evidence>
<keyword evidence="3" id="KW-0645">Protease</keyword>
<dbReference type="Pfam" id="PF10263">
    <property type="entry name" value="SprT-like"/>
    <property type="match status" value="1"/>
</dbReference>
<dbReference type="GO" id="GO:0008237">
    <property type="term" value="F:metallopeptidase activity"/>
    <property type="evidence" value="ECO:0007669"/>
    <property type="project" value="UniProtKB-KW"/>
</dbReference>
<protein>
    <submittedName>
        <fullName evidence="3">Putative SprT family Zn-dependent metalloprotease</fullName>
    </submittedName>
</protein>
<accession>A0A852X1T5</accession>
<dbReference type="RefSeq" id="WP_179461908.1">
    <property type="nucleotide sequence ID" value="NZ_JACBZX010000001.1"/>
</dbReference>
<dbReference type="GO" id="GO:0006508">
    <property type="term" value="P:proteolysis"/>
    <property type="evidence" value="ECO:0007669"/>
    <property type="project" value="UniProtKB-KW"/>
</dbReference>
<keyword evidence="3" id="KW-0482">Metalloprotease</keyword>
<feature type="domain" description="SprT-like" evidence="2">
    <location>
        <begin position="1"/>
        <end position="139"/>
    </location>
</feature>
<dbReference type="SMART" id="SM00731">
    <property type="entry name" value="SprT"/>
    <property type="match status" value="1"/>
</dbReference>
<evidence type="ECO:0000256" key="1">
    <source>
        <dbReference type="SAM" id="MobiDB-lite"/>
    </source>
</evidence>
<keyword evidence="4" id="KW-1185">Reference proteome</keyword>
<gene>
    <name evidence="3" type="ORF">BJY28_000867</name>
</gene>
<dbReference type="EMBL" id="JACBZX010000001">
    <property type="protein sequence ID" value="NYG36398.1"/>
    <property type="molecule type" value="Genomic_DNA"/>
</dbReference>
<dbReference type="InterPro" id="IPR006640">
    <property type="entry name" value="SprT-like_domain"/>
</dbReference>
<dbReference type="AlphaFoldDB" id="A0A852X1T5"/>
<organism evidence="3 4">
    <name type="scientific">Janibacter alkaliphilus</name>
    <dbReference type="NCBI Taxonomy" id="1069963"/>
    <lineage>
        <taxon>Bacteria</taxon>
        <taxon>Bacillati</taxon>
        <taxon>Actinomycetota</taxon>
        <taxon>Actinomycetes</taxon>
        <taxon>Micrococcales</taxon>
        <taxon>Intrasporangiaceae</taxon>
        <taxon>Janibacter</taxon>
    </lineage>
</organism>
<feature type="compositionally biased region" description="Gly residues" evidence="1">
    <location>
        <begin position="174"/>
        <end position="184"/>
    </location>
</feature>
<proteinExistence type="predicted"/>
<dbReference type="GO" id="GO:0006950">
    <property type="term" value="P:response to stress"/>
    <property type="evidence" value="ECO:0007669"/>
    <property type="project" value="UniProtKB-ARBA"/>
</dbReference>
<keyword evidence="3" id="KW-0378">Hydrolase</keyword>
<reference evidence="3 4" key="1">
    <citation type="submission" date="2020-07" db="EMBL/GenBank/DDBJ databases">
        <title>Sequencing the genomes of 1000 actinobacteria strains.</title>
        <authorList>
            <person name="Klenk H.-P."/>
        </authorList>
    </citation>
    <scope>NUCLEOTIDE SEQUENCE [LARGE SCALE GENOMIC DNA]</scope>
    <source>
        <strain evidence="3 4">DSM 24723</strain>
    </source>
</reference>
<dbReference type="Proteomes" id="UP000592181">
    <property type="component" value="Unassembled WGS sequence"/>
</dbReference>
<evidence type="ECO:0000313" key="4">
    <source>
        <dbReference type="Proteomes" id="UP000592181"/>
    </source>
</evidence>
<sequence>MELMQARELAREAMDAHGLSDWGLRFDRAVRRAGACRYGDRVISLSAPLTRLHDEADVRDTVLHEIAHALAGPRAGHGPRWRETARSIGASPQRCLPEDAPRIPGRWLGVCPQGHTIDRHRRPSRVISCRRCAPGFRADAVFEWTYDGRPVAMDAAYQAELASLARADAHPGAGASGGASGGSSTGATYGEAPPARLAVGSRARITAGGRWSGQIGQVIKRGRTRYHLRCGRHVVTVPFALVEEVRG</sequence>
<feature type="region of interest" description="Disordered" evidence="1">
    <location>
        <begin position="169"/>
        <end position="189"/>
    </location>
</feature>
<name>A0A852X1T5_9MICO</name>
<comment type="caution">
    <text evidence="3">The sequence shown here is derived from an EMBL/GenBank/DDBJ whole genome shotgun (WGS) entry which is preliminary data.</text>
</comment>
<evidence type="ECO:0000259" key="2">
    <source>
        <dbReference type="SMART" id="SM00731"/>
    </source>
</evidence>